<comment type="caution">
    <text evidence="1">The sequence shown here is derived from an EMBL/GenBank/DDBJ whole genome shotgun (WGS) entry which is preliminary data.</text>
</comment>
<organism evidence="1 2">
    <name type="scientific">Paraphoma chrysanthemicola</name>
    <dbReference type="NCBI Taxonomy" id="798071"/>
    <lineage>
        <taxon>Eukaryota</taxon>
        <taxon>Fungi</taxon>
        <taxon>Dikarya</taxon>
        <taxon>Ascomycota</taxon>
        <taxon>Pezizomycotina</taxon>
        <taxon>Dothideomycetes</taxon>
        <taxon>Pleosporomycetidae</taxon>
        <taxon>Pleosporales</taxon>
        <taxon>Pleosporineae</taxon>
        <taxon>Phaeosphaeriaceae</taxon>
        <taxon>Paraphoma</taxon>
    </lineage>
</organism>
<evidence type="ECO:0008006" key="3">
    <source>
        <dbReference type="Google" id="ProtNLM"/>
    </source>
</evidence>
<evidence type="ECO:0000313" key="2">
    <source>
        <dbReference type="Proteomes" id="UP000813461"/>
    </source>
</evidence>
<protein>
    <recommendedName>
        <fullName evidence="3">Cell division cycle protein 123</fullName>
    </recommendedName>
</protein>
<keyword evidence="2" id="KW-1185">Reference proteome</keyword>
<reference evidence="1" key="1">
    <citation type="journal article" date="2021" name="Nat. Commun.">
        <title>Genetic determinants of endophytism in the Arabidopsis root mycobiome.</title>
        <authorList>
            <person name="Mesny F."/>
            <person name="Miyauchi S."/>
            <person name="Thiergart T."/>
            <person name="Pickel B."/>
            <person name="Atanasova L."/>
            <person name="Karlsson M."/>
            <person name="Huettel B."/>
            <person name="Barry K.W."/>
            <person name="Haridas S."/>
            <person name="Chen C."/>
            <person name="Bauer D."/>
            <person name="Andreopoulos W."/>
            <person name="Pangilinan J."/>
            <person name="LaButti K."/>
            <person name="Riley R."/>
            <person name="Lipzen A."/>
            <person name="Clum A."/>
            <person name="Drula E."/>
            <person name="Henrissat B."/>
            <person name="Kohler A."/>
            <person name="Grigoriev I.V."/>
            <person name="Martin F.M."/>
            <person name="Hacquard S."/>
        </authorList>
    </citation>
    <scope>NUCLEOTIDE SEQUENCE</scope>
    <source>
        <strain evidence="1">MPI-SDFR-AT-0120</strain>
    </source>
</reference>
<dbReference type="OrthoDB" id="360540at2759"/>
<evidence type="ECO:0000313" key="1">
    <source>
        <dbReference type="EMBL" id="KAH7094566.1"/>
    </source>
</evidence>
<dbReference type="EMBL" id="JAGMVJ010000001">
    <property type="protein sequence ID" value="KAH7094566.1"/>
    <property type="molecule type" value="Genomic_DNA"/>
</dbReference>
<name>A0A8K0W3F6_9PLEO</name>
<proteinExistence type="predicted"/>
<dbReference type="AlphaFoldDB" id="A0A8K0W3F6"/>
<accession>A0A8K0W3F6</accession>
<gene>
    <name evidence="1" type="ORF">FB567DRAFT_510478</name>
</gene>
<dbReference type="Proteomes" id="UP000813461">
    <property type="component" value="Unassembled WGS sequence"/>
</dbReference>
<sequence length="346" mass="38995">MYVRNIPYPVVAADHVATQSAQEIAQHTRSQRFNTADHSRYEILRMLPESASFKHFTPPWDPYGYTLWQPLIARNQRMTESHIVSIPSFLYEDMMRCHAAWITTGKIEGHILEDIVETLKSTMSGKLLAPLLDGKKQWFIRLDQMSPKDSPLGGDIPSSTFADVIVKLCSSMRAYGCLQRMKQVAEENDMELAVKLILNPWNESMDPAKEFRVFVPPPAARRISKPTVSDFRISAISQYEWHKAFQVPYNLSLDQVADKVYVGALGLMPILVAYIAMQLDAKVAKTLLESGFTFDVLLLEDGRLQLVEINPFGAMSPCGACLFNWVLDATVLYGLDPMQFAVTVDG</sequence>